<dbReference type="PANTHER" id="PTHR47371">
    <property type="entry name" value="LIPOTEICHOIC ACID SYNTHASE"/>
    <property type="match status" value="1"/>
</dbReference>
<evidence type="ECO:0000256" key="2">
    <source>
        <dbReference type="ARBA" id="ARBA00022475"/>
    </source>
</evidence>
<dbReference type="InterPro" id="IPR050448">
    <property type="entry name" value="OpgB/LTA_synthase_biosynth"/>
</dbReference>
<feature type="domain" description="Sulfatase N-terminal" evidence="8">
    <location>
        <begin position="313"/>
        <end position="598"/>
    </location>
</feature>
<keyword evidence="10" id="KW-1185">Reference proteome</keyword>
<dbReference type="Gene3D" id="3.40.720.10">
    <property type="entry name" value="Alkaline Phosphatase, subunit A"/>
    <property type="match status" value="1"/>
</dbReference>
<evidence type="ECO:0000256" key="7">
    <source>
        <dbReference type="SAM" id="Phobius"/>
    </source>
</evidence>
<evidence type="ECO:0000259" key="8">
    <source>
        <dbReference type="Pfam" id="PF00884"/>
    </source>
</evidence>
<dbReference type="EMBL" id="SPVF01000259">
    <property type="protein sequence ID" value="TFW11504.1"/>
    <property type="molecule type" value="Genomic_DNA"/>
</dbReference>
<dbReference type="OrthoDB" id="9760224at2"/>
<dbReference type="CDD" id="cd16015">
    <property type="entry name" value="LTA_synthase"/>
    <property type="match status" value="1"/>
</dbReference>
<proteinExistence type="predicted"/>
<evidence type="ECO:0000256" key="1">
    <source>
        <dbReference type="ARBA" id="ARBA00004651"/>
    </source>
</evidence>
<feature type="transmembrane region" description="Helical" evidence="7">
    <location>
        <begin position="175"/>
        <end position="193"/>
    </location>
</feature>
<dbReference type="SUPFAM" id="SSF53649">
    <property type="entry name" value="Alkaline phosphatase-like"/>
    <property type="match status" value="1"/>
</dbReference>
<dbReference type="Proteomes" id="UP000298438">
    <property type="component" value="Unassembled WGS sequence"/>
</dbReference>
<keyword evidence="4 7" id="KW-1133">Transmembrane helix</keyword>
<dbReference type="GO" id="GO:0005886">
    <property type="term" value="C:plasma membrane"/>
    <property type="evidence" value="ECO:0007669"/>
    <property type="project" value="UniProtKB-SubCell"/>
</dbReference>
<name>A0A4Y9RQZ3_9BURK</name>
<feature type="compositionally biased region" description="Polar residues" evidence="6">
    <location>
        <begin position="265"/>
        <end position="274"/>
    </location>
</feature>
<dbReference type="InterPro" id="IPR000917">
    <property type="entry name" value="Sulfatase_N"/>
</dbReference>
<comment type="subcellular location">
    <subcellularLocation>
        <location evidence="1">Cell membrane</location>
        <topology evidence="1">Multi-pass membrane protein</topology>
    </subcellularLocation>
</comment>
<feature type="transmembrane region" description="Helical" evidence="7">
    <location>
        <begin position="124"/>
        <end position="147"/>
    </location>
</feature>
<accession>A0A4Y9RQZ3</accession>
<feature type="compositionally biased region" description="Low complexity" evidence="6">
    <location>
        <begin position="22"/>
        <end position="32"/>
    </location>
</feature>
<dbReference type="InterPro" id="IPR017850">
    <property type="entry name" value="Alkaline_phosphatase_core_sf"/>
</dbReference>
<feature type="transmembrane region" description="Helical" evidence="7">
    <location>
        <begin position="205"/>
        <end position="224"/>
    </location>
</feature>
<evidence type="ECO:0000256" key="4">
    <source>
        <dbReference type="ARBA" id="ARBA00022989"/>
    </source>
</evidence>
<evidence type="ECO:0000313" key="10">
    <source>
        <dbReference type="Proteomes" id="UP000298438"/>
    </source>
</evidence>
<keyword evidence="2" id="KW-1003">Cell membrane</keyword>
<comment type="caution">
    <text evidence="9">The sequence shown here is derived from an EMBL/GenBank/DDBJ whole genome shotgun (WGS) entry which is preliminary data.</text>
</comment>
<organism evidence="9 10">
    <name type="scientific">Zemynaea arenosa</name>
    <dbReference type="NCBI Taxonomy" id="2561931"/>
    <lineage>
        <taxon>Bacteria</taxon>
        <taxon>Pseudomonadati</taxon>
        <taxon>Pseudomonadota</taxon>
        <taxon>Betaproteobacteria</taxon>
        <taxon>Burkholderiales</taxon>
        <taxon>Oxalobacteraceae</taxon>
        <taxon>Telluria group</taxon>
        <taxon>Zemynaea</taxon>
    </lineage>
</organism>
<feature type="compositionally biased region" description="Pro residues" evidence="6">
    <location>
        <begin position="1"/>
        <end position="21"/>
    </location>
</feature>
<keyword evidence="3 7" id="KW-0812">Transmembrane</keyword>
<evidence type="ECO:0000256" key="3">
    <source>
        <dbReference type="ARBA" id="ARBA00022692"/>
    </source>
</evidence>
<evidence type="ECO:0000256" key="5">
    <source>
        <dbReference type="ARBA" id="ARBA00023136"/>
    </source>
</evidence>
<dbReference type="Pfam" id="PF00884">
    <property type="entry name" value="Sulfatase"/>
    <property type="match status" value="1"/>
</dbReference>
<sequence length="828" mass="89063">MPPHDPAPTPAPDRVPAPPAATTPGPGVAQAPVPRAPDPHPASTRWTRVGGLLAAFAESLPALIIAMICLRVTELHLPFAESASKDNLFPQALVTDLLSMLRYAPLLFVLTLPALLVRNRTRQSIAIGALWTIPVLLQAALVAYTSASGVPLGSDLFAYSLAEINTTIGGSTHPGGPLLAGTLLAIMLMWLGLALRAHGDNWPTFSSRGGAIVLACAVIALIAAPPQTRASAADAGGSAATVALNKTAFFIDDTLQDLFGRASVPTGQSAQSRQAALRDTSYRGPDPAHPFEHTDRTPDTLGPLLPRVASPQPNIVLIIVEGLGRSFSGPDARLGSFTPFLDELAARSLYWHNFLAPQGRTFGVLPSVLGSLPYGATGFAELPTYPPHISLPALLKEQGYSLRFYTGTGLEFDQEGRYLKSEGFTDTVSTPDFPATYQRSNDWGYGDRELVDMTLNRMRTAPQQQPALTVIQTNSMHTPYQFRGQAEYMERVDRRLDQLNIPAARRASYTAQRDIYASILYADDALRHFFTEAARLPGYENTVFLITGDHRLPELPMDTRLERYHVPLVVFSPRLKQPHSIKAVSSHFDIAPALAAWLANGYQLKTPPHVTWLGTGLDTSVEFRNLHAIPLKQTKTEFSDFVSGTVYLAQDRLFALSDGLLIEPVRDDAALAKARAQFNAFRGANDLMTRTGALAAPSALAERLTYTPAARELRSVALAAEHGRLGVSGLHIAPRTGRITATAVIVNGAATPSPTFVPLLVLSDANGAELGESYGKAITLDPGARAQVQLELGTSKLPSGRYFASLIPSHPDTGRPVGTGQYHVEVDR</sequence>
<protein>
    <recommendedName>
        <fullName evidence="8">Sulfatase N-terminal domain-containing protein</fullName>
    </recommendedName>
</protein>
<feature type="transmembrane region" description="Helical" evidence="7">
    <location>
        <begin position="93"/>
        <end position="117"/>
    </location>
</feature>
<dbReference type="PANTHER" id="PTHR47371:SF3">
    <property type="entry name" value="PHOSPHOGLYCEROL TRANSFERASE I"/>
    <property type="match status" value="1"/>
</dbReference>
<dbReference type="AlphaFoldDB" id="A0A4Y9RQZ3"/>
<evidence type="ECO:0000256" key="6">
    <source>
        <dbReference type="SAM" id="MobiDB-lite"/>
    </source>
</evidence>
<feature type="region of interest" description="Disordered" evidence="6">
    <location>
        <begin position="265"/>
        <end position="301"/>
    </location>
</feature>
<feature type="region of interest" description="Disordered" evidence="6">
    <location>
        <begin position="808"/>
        <end position="828"/>
    </location>
</feature>
<feature type="compositionally biased region" description="Basic and acidic residues" evidence="6">
    <location>
        <begin position="289"/>
        <end position="298"/>
    </location>
</feature>
<gene>
    <name evidence="9" type="ORF">E4L96_21420</name>
</gene>
<evidence type="ECO:0000313" key="9">
    <source>
        <dbReference type="EMBL" id="TFW11504.1"/>
    </source>
</evidence>
<feature type="region of interest" description="Disordered" evidence="6">
    <location>
        <begin position="1"/>
        <end position="42"/>
    </location>
</feature>
<reference evidence="9 10" key="1">
    <citation type="submission" date="2019-03" db="EMBL/GenBank/DDBJ databases">
        <title>Draft Genome Sequence of Massilia arenosa sp. nov., a Novel Massilia Species Isolated from a Sandy-loam Maize Soil.</title>
        <authorList>
            <person name="Raths R."/>
            <person name="Peta V."/>
            <person name="Bucking H."/>
        </authorList>
    </citation>
    <scope>NUCLEOTIDE SEQUENCE [LARGE SCALE GENOMIC DNA]</scope>
    <source>
        <strain evidence="9 10">MC02</strain>
    </source>
</reference>
<keyword evidence="5 7" id="KW-0472">Membrane</keyword>